<sequence>MKYNYLYIAVYSPQEGNFYHWALSFETETSIYNFEVIGQFPNYDYYKHISRTLPEKNHAGFIKKYLVAEIDRRDVKDVIKFFEDEAEARKDILEWNCQDFCLESLEELRDRGLISGEDEYYEEGVEEAKEYYGPA</sequence>
<organism evidence="1 2">
    <name type="scientific">Orbilia oligospora</name>
    <name type="common">Nematode-trapping fungus</name>
    <name type="synonym">Arthrobotrys oligospora</name>
    <dbReference type="NCBI Taxonomy" id="2813651"/>
    <lineage>
        <taxon>Eukaryota</taxon>
        <taxon>Fungi</taxon>
        <taxon>Dikarya</taxon>
        <taxon>Ascomycota</taxon>
        <taxon>Pezizomycotina</taxon>
        <taxon>Orbiliomycetes</taxon>
        <taxon>Orbiliales</taxon>
        <taxon>Orbiliaceae</taxon>
        <taxon>Orbilia</taxon>
    </lineage>
</organism>
<evidence type="ECO:0008006" key="3">
    <source>
        <dbReference type="Google" id="ProtNLM"/>
    </source>
</evidence>
<dbReference type="Proteomes" id="UP000483672">
    <property type="component" value="Unassembled WGS sequence"/>
</dbReference>
<evidence type="ECO:0000313" key="1">
    <source>
        <dbReference type="EMBL" id="KAF3199218.1"/>
    </source>
</evidence>
<dbReference type="AlphaFoldDB" id="A0A6G1LXM8"/>
<comment type="caution">
    <text evidence="1">The sequence shown here is derived from an EMBL/GenBank/DDBJ whole genome shotgun (WGS) entry which is preliminary data.</text>
</comment>
<name>A0A6G1LXM8_ORBOL</name>
<reference evidence="1 2" key="1">
    <citation type="submission" date="2019-06" db="EMBL/GenBank/DDBJ databases">
        <authorList>
            <person name="Palmer J.M."/>
        </authorList>
    </citation>
    <scope>NUCLEOTIDE SEQUENCE [LARGE SCALE GENOMIC DNA]</scope>
    <source>
        <strain evidence="1 2">TWF191</strain>
    </source>
</reference>
<accession>A0A6G1LXM8</accession>
<proteinExistence type="predicted"/>
<dbReference type="EMBL" id="WIPF01000221">
    <property type="protein sequence ID" value="KAF3199218.1"/>
    <property type="molecule type" value="Genomic_DNA"/>
</dbReference>
<protein>
    <recommendedName>
        <fullName evidence="3">PPPDE domain-containing protein</fullName>
    </recommendedName>
</protein>
<gene>
    <name evidence="1" type="ORF">TWF191_004577</name>
</gene>
<evidence type="ECO:0000313" key="2">
    <source>
        <dbReference type="Proteomes" id="UP000483672"/>
    </source>
</evidence>